<evidence type="ECO:0000313" key="4">
    <source>
        <dbReference type="Proteomes" id="UP000692954"/>
    </source>
</evidence>
<evidence type="ECO:0000313" key="3">
    <source>
        <dbReference type="EMBL" id="CAD8082912.1"/>
    </source>
</evidence>
<dbReference type="Proteomes" id="UP000692954">
    <property type="component" value="Unassembled WGS sequence"/>
</dbReference>
<evidence type="ECO:0008006" key="5">
    <source>
        <dbReference type="Google" id="ProtNLM"/>
    </source>
</evidence>
<evidence type="ECO:0000256" key="1">
    <source>
        <dbReference type="SAM" id="MobiDB-lite"/>
    </source>
</evidence>
<proteinExistence type="predicted"/>
<sequence>MYVILQNKINLRTVIKVHYEQFYINQTHPLCKTMVMDSLELILSCNVNKINAFSKSNKQVLLQQDNQNGILNHFRVIFQREIPQIFRKLNTQRIQIILEVNIYRKQSVLFIRINSFEWFNNLIIYFFEFFKQFTSNFGMYSDFNSYTNLILILSNYYLTYVKKRMLEFLKELQRKIKIYSDIQVLRYTRIQRDFYSVRFNNLDNSSLKFNQTFIKWIFNIYYIILVSLQISFTSSERMSSQITKKPSLKLQLNKKTLETLTKEKTIIPPSSKCSQKTVSSINTTSCTSSSSKQNYPQKQSQSNPSNNSDEHSQLIQFLLQENIELQKQNQDKDQLINFLCKKQSPKRRSILNTERGTTIKSQKLPQISQAKNSLEIDNLNDGVCTPFCFTFCQQDIQSQQSVRNKKLPKEFQIVPNKKRYFI</sequence>
<name>A0A8S1MU41_9CILI</name>
<comment type="caution">
    <text evidence="3">The sequence shown here is derived from an EMBL/GenBank/DDBJ whole genome shotgun (WGS) entry which is preliminary data.</text>
</comment>
<reference evidence="3" key="1">
    <citation type="submission" date="2021-01" db="EMBL/GenBank/DDBJ databases">
        <authorList>
            <consortium name="Genoscope - CEA"/>
            <person name="William W."/>
        </authorList>
    </citation>
    <scope>NUCLEOTIDE SEQUENCE</scope>
</reference>
<keyword evidence="2" id="KW-0812">Transmembrane</keyword>
<protein>
    <recommendedName>
        <fullName evidence="5">Transmembrane protein</fullName>
    </recommendedName>
</protein>
<keyword evidence="4" id="KW-1185">Reference proteome</keyword>
<keyword evidence="2" id="KW-1133">Transmembrane helix</keyword>
<feature type="compositionally biased region" description="Low complexity" evidence="1">
    <location>
        <begin position="284"/>
        <end position="307"/>
    </location>
</feature>
<keyword evidence="2" id="KW-0472">Membrane</keyword>
<dbReference type="EMBL" id="CAJJDN010000044">
    <property type="protein sequence ID" value="CAD8082912.1"/>
    <property type="molecule type" value="Genomic_DNA"/>
</dbReference>
<feature type="region of interest" description="Disordered" evidence="1">
    <location>
        <begin position="284"/>
        <end position="311"/>
    </location>
</feature>
<accession>A0A8S1MU41</accession>
<evidence type="ECO:0000256" key="2">
    <source>
        <dbReference type="SAM" id="Phobius"/>
    </source>
</evidence>
<feature type="transmembrane region" description="Helical" evidence="2">
    <location>
        <begin position="213"/>
        <end position="232"/>
    </location>
</feature>
<organism evidence="3 4">
    <name type="scientific">Paramecium sonneborni</name>
    <dbReference type="NCBI Taxonomy" id="65129"/>
    <lineage>
        <taxon>Eukaryota</taxon>
        <taxon>Sar</taxon>
        <taxon>Alveolata</taxon>
        <taxon>Ciliophora</taxon>
        <taxon>Intramacronucleata</taxon>
        <taxon>Oligohymenophorea</taxon>
        <taxon>Peniculida</taxon>
        <taxon>Parameciidae</taxon>
        <taxon>Paramecium</taxon>
    </lineage>
</organism>
<dbReference type="AlphaFoldDB" id="A0A8S1MU41"/>
<gene>
    <name evidence="3" type="ORF">PSON_ATCC_30995.1.T0440129</name>
</gene>